<name>A0A5N5WB17_STRMB</name>
<dbReference type="AlphaFoldDB" id="A0A5N5WB17"/>
<keyword evidence="1 2" id="KW-0732">Signal</keyword>
<dbReference type="SUPFAM" id="SSF56219">
    <property type="entry name" value="DNase I-like"/>
    <property type="match status" value="1"/>
</dbReference>
<gene>
    <name evidence="4" type="ORF">FRZ00_11825</name>
</gene>
<protein>
    <recommendedName>
        <fullName evidence="3">Endonuclease/exonuclease/phosphatase domain-containing protein</fullName>
    </recommendedName>
</protein>
<evidence type="ECO:0000313" key="5">
    <source>
        <dbReference type="Proteomes" id="UP000327000"/>
    </source>
</evidence>
<reference evidence="4 5" key="1">
    <citation type="journal article" date="2019" name="Microb. Cell Fact.">
        <title>Exploring novel herbicidin analogues by transcriptional regulator overexpression and MS/MS molecular networking.</title>
        <authorList>
            <person name="Shi Y."/>
            <person name="Gu R."/>
            <person name="Li Y."/>
            <person name="Wang X."/>
            <person name="Ren W."/>
            <person name="Li X."/>
            <person name="Wang L."/>
            <person name="Xie Y."/>
            <person name="Hong B."/>
        </authorList>
    </citation>
    <scope>NUCLEOTIDE SEQUENCE [LARGE SCALE GENOMIC DNA]</scope>
    <source>
        <strain evidence="4 5">US-43</strain>
    </source>
</reference>
<sequence length="555" mass="58510">MRRLTSLVATALTSLALCAGGLVTATAAQADTVSAGNAPPLRFVSYNLCGNMCGDAKGYDNQRRIDTVADQAATGTWGADQIFLQEVCRPQYDAIEKRLAPLGFHGLYATTLPGRSASDGKGAVCGGADYGMAVLAKGPVVDTKVLDLTVGGEDEPIKSPCVKSYVQNRVNWACSVHLYWAADSTLRTAEAHRLADRAAQWQAEGIPVVLGGDFNGHARSAALSAFYDKGVEDGGEGSFLEADETDKDHFGDVCPPSRSRCRSGDATFGREKIDYLFLSAGHFKDVKADVLPLDTRVSDHRLLRGAAYWSDCGPAGPGAGGILRRDAAGGLFRYTGRPDGTVAGACKAGTGWSMMRLAARDGNAVLAADKAGTLWRYPADPRTGAYSGDTRVRVSTGWQAMDTLLAPGDFTGDGRPDVIGRDAAGDLWLYRGSAGGGYAAPVKIGNGWQVYTALVAPGDFTGDGRPDLIGRDTAGDLWLYRGDGHGGYAPRERVGTGWQIYTALVSPGDLDGDGRPDLAGRDAAGDLWFYEGDGKGGYSPRERIGNGYPQGELLL</sequence>
<dbReference type="InterPro" id="IPR005135">
    <property type="entry name" value="Endo/exonuclease/phosphatase"/>
</dbReference>
<dbReference type="PANTHER" id="PTHR44103:SF1">
    <property type="entry name" value="PROPROTEIN CONVERTASE P"/>
    <property type="match status" value="1"/>
</dbReference>
<evidence type="ECO:0000313" key="4">
    <source>
        <dbReference type="EMBL" id="KAB7846892.1"/>
    </source>
</evidence>
<dbReference type="InterPro" id="IPR036691">
    <property type="entry name" value="Endo/exonu/phosph_ase_sf"/>
</dbReference>
<dbReference type="PANTHER" id="PTHR44103">
    <property type="entry name" value="PROPROTEIN CONVERTASE P"/>
    <property type="match status" value="1"/>
</dbReference>
<feature type="domain" description="Endonuclease/exonuclease/phosphatase" evidence="3">
    <location>
        <begin position="45"/>
        <end position="300"/>
    </location>
</feature>
<dbReference type="Gene3D" id="3.60.10.10">
    <property type="entry name" value="Endonuclease/exonuclease/phosphatase"/>
    <property type="match status" value="1"/>
</dbReference>
<accession>A0A5N5WB17</accession>
<dbReference type="Proteomes" id="UP000327000">
    <property type="component" value="Unassembled WGS sequence"/>
</dbReference>
<feature type="chain" id="PRO_5024957522" description="Endonuclease/exonuclease/phosphatase domain-containing protein" evidence="2">
    <location>
        <begin position="31"/>
        <end position="555"/>
    </location>
</feature>
<evidence type="ECO:0000259" key="3">
    <source>
        <dbReference type="Pfam" id="PF03372"/>
    </source>
</evidence>
<dbReference type="Gene3D" id="2.130.10.130">
    <property type="entry name" value="Integrin alpha, N-terminal"/>
    <property type="match status" value="1"/>
</dbReference>
<dbReference type="GO" id="GO:0003824">
    <property type="term" value="F:catalytic activity"/>
    <property type="evidence" value="ECO:0007669"/>
    <property type="project" value="InterPro"/>
</dbReference>
<dbReference type="InterPro" id="IPR013517">
    <property type="entry name" value="FG-GAP"/>
</dbReference>
<dbReference type="Pfam" id="PF13517">
    <property type="entry name" value="FG-GAP_3"/>
    <property type="match status" value="1"/>
</dbReference>
<organism evidence="4 5">
    <name type="scientific">Streptomyces mobaraensis</name>
    <name type="common">Streptoverticillium mobaraense</name>
    <dbReference type="NCBI Taxonomy" id="35621"/>
    <lineage>
        <taxon>Bacteria</taxon>
        <taxon>Bacillati</taxon>
        <taxon>Actinomycetota</taxon>
        <taxon>Actinomycetes</taxon>
        <taxon>Kitasatosporales</taxon>
        <taxon>Streptomycetaceae</taxon>
        <taxon>Streptomyces</taxon>
    </lineage>
</organism>
<proteinExistence type="predicted"/>
<comment type="caution">
    <text evidence="4">The sequence shown here is derived from an EMBL/GenBank/DDBJ whole genome shotgun (WGS) entry which is preliminary data.</text>
</comment>
<dbReference type="Gene3D" id="2.115.10.10">
    <property type="entry name" value="Tachylectin 2"/>
    <property type="match status" value="1"/>
</dbReference>
<evidence type="ECO:0000256" key="2">
    <source>
        <dbReference type="SAM" id="SignalP"/>
    </source>
</evidence>
<dbReference type="InterPro" id="IPR028994">
    <property type="entry name" value="Integrin_alpha_N"/>
</dbReference>
<evidence type="ECO:0000256" key="1">
    <source>
        <dbReference type="ARBA" id="ARBA00022729"/>
    </source>
</evidence>
<dbReference type="SUPFAM" id="SSF69318">
    <property type="entry name" value="Integrin alpha N-terminal domain"/>
    <property type="match status" value="1"/>
</dbReference>
<dbReference type="EMBL" id="VOKX01000018">
    <property type="protein sequence ID" value="KAB7846892.1"/>
    <property type="molecule type" value="Genomic_DNA"/>
</dbReference>
<feature type="signal peptide" evidence="2">
    <location>
        <begin position="1"/>
        <end position="30"/>
    </location>
</feature>
<dbReference type="OrthoDB" id="3789924at2"/>
<dbReference type="RefSeq" id="WP_152263403.1">
    <property type="nucleotide sequence ID" value="NZ_VOKX01000018.1"/>
</dbReference>
<keyword evidence="5" id="KW-1185">Reference proteome</keyword>
<dbReference type="Pfam" id="PF03372">
    <property type="entry name" value="Exo_endo_phos"/>
    <property type="match status" value="1"/>
</dbReference>